<feature type="region of interest" description="Disordered" evidence="9">
    <location>
        <begin position="676"/>
        <end position="695"/>
    </location>
</feature>
<dbReference type="EMBL" id="JACHXG010000007">
    <property type="protein sequence ID" value="MBB3090607.1"/>
    <property type="molecule type" value="Genomic_DNA"/>
</dbReference>
<keyword evidence="3" id="KW-0479">Metal-binding</keyword>
<evidence type="ECO:0000256" key="4">
    <source>
        <dbReference type="ARBA" id="ARBA00022729"/>
    </source>
</evidence>
<keyword evidence="6" id="KW-0862">Zinc</keyword>
<dbReference type="RefSeq" id="WP_183547698.1">
    <property type="nucleotide sequence ID" value="NZ_BMQT01000005.1"/>
</dbReference>
<comment type="caution">
    <text evidence="15">The sequence shown here is derived from an EMBL/GenBank/DDBJ whole genome shotgun (WGS) entry which is preliminary data.</text>
</comment>
<evidence type="ECO:0000259" key="12">
    <source>
        <dbReference type="Pfam" id="PF02225"/>
    </source>
</evidence>
<feature type="domain" description="FTP" evidence="14">
    <location>
        <begin position="113"/>
        <end position="144"/>
    </location>
</feature>
<dbReference type="PANTHER" id="PTHR33794:SF1">
    <property type="entry name" value="BACILLOLYSIN"/>
    <property type="match status" value="1"/>
</dbReference>
<dbReference type="Proteomes" id="UP000577707">
    <property type="component" value="Unassembled WGS sequence"/>
</dbReference>
<evidence type="ECO:0000313" key="16">
    <source>
        <dbReference type="Proteomes" id="UP000577707"/>
    </source>
</evidence>
<keyword evidence="5" id="KW-0378">Hydrolase</keyword>
<proteinExistence type="inferred from homology"/>
<dbReference type="Gene3D" id="3.10.170.10">
    <property type="match status" value="1"/>
</dbReference>
<feature type="signal peptide" evidence="10">
    <location>
        <begin position="1"/>
        <end position="26"/>
    </location>
</feature>
<evidence type="ECO:0000256" key="8">
    <source>
        <dbReference type="PIRSR" id="PIRSR623612-1"/>
    </source>
</evidence>
<evidence type="ECO:0000259" key="13">
    <source>
        <dbReference type="Pfam" id="PF02868"/>
    </source>
</evidence>
<dbReference type="GO" id="GO:0046872">
    <property type="term" value="F:metal ion binding"/>
    <property type="evidence" value="ECO:0007669"/>
    <property type="project" value="UniProtKB-KW"/>
</dbReference>
<dbReference type="SUPFAM" id="SSF52025">
    <property type="entry name" value="PA domain"/>
    <property type="match status" value="1"/>
</dbReference>
<dbReference type="InterPro" id="IPR050728">
    <property type="entry name" value="Zinc_Metalloprotease_M4"/>
</dbReference>
<sequence length="1029" mass="107690">MKLGKQGITLALIAAGLVATPVAAIAAEPDVSDINQLKADADKTVVLKKEGATGQIGFAATKGDLMPGVAADSRSEAATKARKYLDKYASVFGAEPAQLDQSKVSTTPAGWTVEFEQVYKDVPVFGGVLKAHVDKKGDLTSVNGFAAPDLDLSTTPRWSEEKAGAKALELVKAKPAEGHPDSKVDTSGVKVMKSDLNVYRMGAAQGVSGKSLLAWVIEVSNKSTVRETLVIDASSGKPVNRYSMIHASHDRELIEKHNTPETTDDATVWTENDAFPGTLDQDQANEVATTGESYWLFKNAFGRDSYDGSGAKMVTVNNDPSISCPNANWNGETTNYCSGVTSDDVVAHEWGHAYTEHTSGLIYQWQPGALNEAYSDMWGNTLDIINTRENTTDDVARTAGTCSTSTRSAISLTINTPADVAGDCPAAAANFGPVYPRSGVTSDIVVGLDAANSSGPTTTDGCSPLENAAEVNGKFVLVDRGTCAFTQKVTNAKNAGAKGVVIAFLQGQPLGTISGNSDIYGATTDYATGQKIKNATGTVNITIKDASSETKDESVRWLMGEDSPAFGGAIRDMWNPNCYGDPGKVSDEEYHCDGATDSGGVHVNSGVVNHHYALLVDGGTSNEVDVESIGLDKAANLIWHAQTNYLTPTSGFPEYAQAMVSSCADLTGATNLKKLTLGTSTPQTGGGETPGGAAEAPALEPITAADCAAVAAANAATELAEEPVQCNFGPLLDQDTPAVCGEGTNEVSTYTEDFEDGLTGWTQDAEALVPGNDYPWEAGSNVEGNDSGLAFAPDPNEGACGSATGDITSRNGLISPALTIPEGLSPRLTFDHSVLTEWNYDGGNLKVSVNGGEFAPVDQAAYAFNAPGGTMDPESGFMASEAAWTGSDGNAFTGEWGTSIVKLDSVAAAGDSVRFRFDFGRDGCGGARGWAIDNVSVSYCTEKAVPEISAESPKKGKVEITVDGERATGEVVVTENGIRVGRFKLKKDETATFRALPGTHTYQVAYSGDRSNEAVTETVTVDVKNKNKN</sequence>
<dbReference type="GO" id="GO:0004222">
    <property type="term" value="F:metalloendopeptidase activity"/>
    <property type="evidence" value="ECO:0007669"/>
    <property type="project" value="InterPro"/>
</dbReference>
<dbReference type="Pfam" id="PF02868">
    <property type="entry name" value="Peptidase_M4_C"/>
    <property type="match status" value="1"/>
</dbReference>
<dbReference type="InterPro" id="IPR001570">
    <property type="entry name" value="Peptidase_M4_C_domain"/>
</dbReference>
<dbReference type="PANTHER" id="PTHR33794">
    <property type="entry name" value="BACILLOLYSIN"/>
    <property type="match status" value="1"/>
</dbReference>
<evidence type="ECO:0000256" key="10">
    <source>
        <dbReference type="SAM" id="SignalP"/>
    </source>
</evidence>
<evidence type="ECO:0000256" key="5">
    <source>
        <dbReference type="ARBA" id="ARBA00022801"/>
    </source>
</evidence>
<keyword evidence="16" id="KW-1185">Reference proteome</keyword>
<gene>
    <name evidence="15" type="ORF">FHS12_003565</name>
</gene>
<dbReference type="Pfam" id="PF07504">
    <property type="entry name" value="FTP"/>
    <property type="match status" value="1"/>
</dbReference>
<dbReference type="CDD" id="cd04818">
    <property type="entry name" value="PA_subtilisin_1"/>
    <property type="match status" value="1"/>
</dbReference>
<dbReference type="Gene3D" id="3.10.450.490">
    <property type="match status" value="1"/>
</dbReference>
<comment type="similarity">
    <text evidence="1">Belongs to the peptidase M4 family.</text>
</comment>
<protein>
    <submittedName>
        <fullName evidence="15">Zn-dependent metalloprotease</fullName>
    </submittedName>
</protein>
<dbReference type="SUPFAM" id="SSF55486">
    <property type="entry name" value="Metalloproteases ('zincins'), catalytic domain"/>
    <property type="match status" value="2"/>
</dbReference>
<dbReference type="AlphaFoldDB" id="A0A7W5A6P2"/>
<evidence type="ECO:0000259" key="14">
    <source>
        <dbReference type="Pfam" id="PF07504"/>
    </source>
</evidence>
<dbReference type="GO" id="GO:0006508">
    <property type="term" value="P:proteolysis"/>
    <property type="evidence" value="ECO:0007669"/>
    <property type="project" value="UniProtKB-KW"/>
</dbReference>
<dbReference type="Gene3D" id="3.50.30.30">
    <property type="match status" value="1"/>
</dbReference>
<evidence type="ECO:0000259" key="11">
    <source>
        <dbReference type="Pfam" id="PF01447"/>
    </source>
</evidence>
<name>A0A7W5A6P2_9ACTN</name>
<feature type="domain" description="PA" evidence="12">
    <location>
        <begin position="458"/>
        <end position="531"/>
    </location>
</feature>
<dbReference type="Gene3D" id="1.10.390.10">
    <property type="entry name" value="Neutral Protease Domain 2"/>
    <property type="match status" value="2"/>
</dbReference>
<feature type="active site" evidence="8">
    <location>
        <position position="349"/>
    </location>
</feature>
<keyword evidence="7 15" id="KW-0482">Metalloprotease</keyword>
<evidence type="ECO:0000256" key="9">
    <source>
        <dbReference type="SAM" id="MobiDB-lite"/>
    </source>
</evidence>
<dbReference type="PRINTS" id="PR00730">
    <property type="entry name" value="THERMOLYSIN"/>
</dbReference>
<feature type="domain" description="Peptidase M4 C-terminal" evidence="13">
    <location>
        <begin position="540"/>
        <end position="671"/>
    </location>
</feature>
<evidence type="ECO:0000313" key="15">
    <source>
        <dbReference type="EMBL" id="MBB3090607.1"/>
    </source>
</evidence>
<keyword evidence="2 15" id="KW-0645">Protease</keyword>
<evidence type="ECO:0000256" key="6">
    <source>
        <dbReference type="ARBA" id="ARBA00022833"/>
    </source>
</evidence>
<accession>A0A7W5A6P2</accession>
<organism evidence="15 16">
    <name type="scientific">Nocardioides albus</name>
    <dbReference type="NCBI Taxonomy" id="1841"/>
    <lineage>
        <taxon>Bacteria</taxon>
        <taxon>Bacillati</taxon>
        <taxon>Actinomycetota</taxon>
        <taxon>Actinomycetes</taxon>
        <taxon>Propionibacteriales</taxon>
        <taxon>Nocardioidaceae</taxon>
        <taxon>Nocardioides</taxon>
    </lineage>
</organism>
<dbReference type="Pfam" id="PF01447">
    <property type="entry name" value="Peptidase_M4"/>
    <property type="match status" value="1"/>
</dbReference>
<evidence type="ECO:0000256" key="1">
    <source>
        <dbReference type="ARBA" id="ARBA00009388"/>
    </source>
</evidence>
<reference evidence="15 16" key="1">
    <citation type="submission" date="2020-08" db="EMBL/GenBank/DDBJ databases">
        <title>Genomic Encyclopedia of Type Strains, Phase III (KMG-III): the genomes of soil and plant-associated and newly described type strains.</title>
        <authorList>
            <person name="Whitman W."/>
        </authorList>
    </citation>
    <scope>NUCLEOTIDE SEQUENCE [LARGE SCALE GENOMIC DNA]</scope>
    <source>
        <strain evidence="15 16">CECT 3302</strain>
    </source>
</reference>
<dbReference type="InterPro" id="IPR046450">
    <property type="entry name" value="PA_dom_sf"/>
</dbReference>
<feature type="domain" description="Peptidase M4" evidence="11">
    <location>
        <begin position="240"/>
        <end position="356"/>
    </location>
</feature>
<dbReference type="InterPro" id="IPR003137">
    <property type="entry name" value="PA_domain"/>
</dbReference>
<keyword evidence="4 10" id="KW-0732">Signal</keyword>
<dbReference type="InterPro" id="IPR027268">
    <property type="entry name" value="Peptidase_M4/M1_CTD_sf"/>
</dbReference>
<evidence type="ECO:0000256" key="7">
    <source>
        <dbReference type="ARBA" id="ARBA00023049"/>
    </source>
</evidence>
<dbReference type="InterPro" id="IPR023612">
    <property type="entry name" value="Peptidase_M4"/>
</dbReference>
<feature type="chain" id="PRO_5031461664" evidence="10">
    <location>
        <begin position="27"/>
        <end position="1029"/>
    </location>
</feature>
<evidence type="ECO:0000256" key="2">
    <source>
        <dbReference type="ARBA" id="ARBA00022670"/>
    </source>
</evidence>
<dbReference type="InterPro" id="IPR013856">
    <property type="entry name" value="Peptidase_M4_domain"/>
</dbReference>
<evidence type="ECO:0000256" key="3">
    <source>
        <dbReference type="ARBA" id="ARBA00022723"/>
    </source>
</evidence>
<dbReference type="Pfam" id="PF02225">
    <property type="entry name" value="PA"/>
    <property type="match status" value="1"/>
</dbReference>
<dbReference type="InterPro" id="IPR011096">
    <property type="entry name" value="FTP_domain"/>
</dbReference>
<feature type="active site" description="Proton donor" evidence="8">
    <location>
        <position position="602"/>
    </location>
</feature>